<keyword evidence="2" id="KW-1185">Reference proteome</keyword>
<dbReference type="EMBL" id="AF320576">
    <property type="protein sequence ID" value="AAQ14698.1"/>
    <property type="molecule type" value="Genomic_DNA"/>
</dbReference>
<sequence length="90" mass="10486">MTIFAVAIRCCCLRVWTSDNNNIPTYSVTIEFVDFAVLHLWREAIRGVFVFIRWVTASQKNYSKCNHCFHTTLNLIVHDSLPLCMFLNSE</sequence>
<dbReference type="Proteomes" id="UP000009070">
    <property type="component" value="Segment"/>
</dbReference>
<name>Q6KGC9_BPFO1</name>
<organismHost>
    <name type="scientific">Salmonella</name>
    <dbReference type="NCBI Taxonomy" id="590"/>
</organismHost>
<organism evidence="1 2">
    <name type="scientific">Salmonella phage Felix O1 (isolate Felix O1-VT1)</name>
    <name type="common">Bacteriophage Felix O1</name>
    <dbReference type="NCBI Taxonomy" id="1283336"/>
    <lineage>
        <taxon>Viruses</taxon>
        <taxon>Duplodnaviria</taxon>
        <taxon>Heunggongvirae</taxon>
        <taxon>Uroviricota</taxon>
        <taxon>Caudoviricetes</taxon>
        <taxon>Andersonviridae</taxon>
        <taxon>Ounavirinae</taxon>
        <taxon>Felixounavirus</taxon>
        <taxon>Felixounavirus felixO1</taxon>
    </lineage>
</organism>
<proteinExistence type="predicted"/>
<evidence type="ECO:0000313" key="1">
    <source>
        <dbReference type="EMBL" id="AAQ14698.1"/>
    </source>
</evidence>
<protein>
    <submittedName>
        <fullName evidence="1">Uncharacterized protein</fullName>
    </submittedName>
</protein>
<reference evidence="1 2" key="1">
    <citation type="submission" date="2000-11" db="EMBL/GenBank/DDBJ databases">
        <title>Bacteriophage Felix O1: Genetic Characterization.</title>
        <authorList>
            <person name="Sriranganathan N."/>
            <person name="Whichard J.M."/>
            <person name="Pierson F.W."/>
            <person name="Kapur V."/>
            <person name="Weigt L.A."/>
        </authorList>
    </citation>
    <scope>NUCLEOTIDE SEQUENCE [LARGE SCALE GENOMIC DNA]</scope>
    <source>
        <strain evidence="1">Felix O1-VT1</strain>
    </source>
</reference>
<accession>Q6KGC9</accession>
<evidence type="ECO:0000313" key="2">
    <source>
        <dbReference type="Proteomes" id="UP000009070"/>
    </source>
</evidence>